<dbReference type="Gene3D" id="3.40.1350.10">
    <property type="match status" value="1"/>
</dbReference>
<keyword evidence="3" id="KW-0378">Hydrolase</keyword>
<dbReference type="GO" id="GO:0004519">
    <property type="term" value="F:endonuclease activity"/>
    <property type="evidence" value="ECO:0007669"/>
    <property type="project" value="UniProtKB-KW"/>
</dbReference>
<evidence type="ECO:0000256" key="2">
    <source>
        <dbReference type="HAMAP-Rule" id="MF_00048"/>
    </source>
</evidence>
<name>A0A1M7AAR2_9RHOB</name>
<keyword evidence="4" id="KW-1185">Reference proteome</keyword>
<dbReference type="PANTHER" id="PTHR34039:SF1">
    <property type="entry name" value="UPF0102 PROTEIN YRAN"/>
    <property type="match status" value="1"/>
</dbReference>
<evidence type="ECO:0000313" key="3">
    <source>
        <dbReference type="EMBL" id="SHL39736.1"/>
    </source>
</evidence>
<dbReference type="Pfam" id="PF02021">
    <property type="entry name" value="UPF0102"/>
    <property type="match status" value="1"/>
</dbReference>
<reference evidence="3 4" key="1">
    <citation type="submission" date="2016-11" db="EMBL/GenBank/DDBJ databases">
        <authorList>
            <person name="Varghese N."/>
            <person name="Submissions S."/>
        </authorList>
    </citation>
    <scope>NUCLEOTIDE SEQUENCE [LARGE SCALE GENOMIC DNA]</scope>
    <source>
        <strain evidence="3 4">DSM 28249</strain>
    </source>
</reference>
<dbReference type="RefSeq" id="WP_149777948.1">
    <property type="nucleotide sequence ID" value="NZ_FRCB01000001.1"/>
</dbReference>
<sequence>MTGDLLGDLDMFETDLFGYAAARERDRALPKLPVAIAGDARDTRKDGDAGPAKTARQDRGLRSWLAGAAAEKIVALAYDRRGIDLLETRWRGRGGEIDLILRDGSEIVFCEVKAARSTQEAILRLRPAQMRRIHAAASEYLGRVPEGQLAQVRFDLAVVDGTGCADILENAFGHF</sequence>
<evidence type="ECO:0000256" key="1">
    <source>
        <dbReference type="ARBA" id="ARBA00006738"/>
    </source>
</evidence>
<organism evidence="3 4">
    <name type="scientific">Roseovarius litoreus</name>
    <dbReference type="NCBI Taxonomy" id="1155722"/>
    <lineage>
        <taxon>Bacteria</taxon>
        <taxon>Pseudomonadati</taxon>
        <taxon>Pseudomonadota</taxon>
        <taxon>Alphaproteobacteria</taxon>
        <taxon>Rhodobacterales</taxon>
        <taxon>Roseobacteraceae</taxon>
        <taxon>Roseovarius</taxon>
    </lineage>
</organism>
<comment type="similarity">
    <text evidence="1 2">Belongs to the UPF0102 family.</text>
</comment>
<keyword evidence="3" id="KW-0540">Nuclease</keyword>
<dbReference type="Proteomes" id="UP000322545">
    <property type="component" value="Unassembled WGS sequence"/>
</dbReference>
<dbReference type="InterPro" id="IPR003509">
    <property type="entry name" value="UPF0102_YraN-like"/>
</dbReference>
<dbReference type="GO" id="GO:0003676">
    <property type="term" value="F:nucleic acid binding"/>
    <property type="evidence" value="ECO:0007669"/>
    <property type="project" value="InterPro"/>
</dbReference>
<dbReference type="PANTHER" id="PTHR34039">
    <property type="entry name" value="UPF0102 PROTEIN YRAN"/>
    <property type="match status" value="1"/>
</dbReference>
<dbReference type="AlphaFoldDB" id="A0A1M7AAR2"/>
<dbReference type="SUPFAM" id="SSF52980">
    <property type="entry name" value="Restriction endonuclease-like"/>
    <property type="match status" value="1"/>
</dbReference>
<accession>A0A1M7AAR2</accession>
<dbReference type="EMBL" id="FRCB01000001">
    <property type="protein sequence ID" value="SHL39736.1"/>
    <property type="molecule type" value="Genomic_DNA"/>
</dbReference>
<gene>
    <name evidence="3" type="ORF">SAMN05443432_101369</name>
</gene>
<proteinExistence type="inferred from homology"/>
<keyword evidence="3" id="KW-0255">Endonuclease</keyword>
<dbReference type="InterPro" id="IPR011856">
    <property type="entry name" value="tRNA_endonuc-like_dom_sf"/>
</dbReference>
<dbReference type="HAMAP" id="MF_00048">
    <property type="entry name" value="UPF0102"/>
    <property type="match status" value="1"/>
</dbReference>
<protein>
    <recommendedName>
        <fullName evidence="2">UPF0102 protein SAMN05443432_101369</fullName>
    </recommendedName>
</protein>
<evidence type="ECO:0000313" key="4">
    <source>
        <dbReference type="Proteomes" id="UP000322545"/>
    </source>
</evidence>
<dbReference type="InterPro" id="IPR011335">
    <property type="entry name" value="Restrct_endonuc-II-like"/>
</dbReference>